<proteinExistence type="inferred from homology"/>
<dbReference type="InterPro" id="IPR013810">
    <property type="entry name" value="Ribosomal_uS5_N"/>
</dbReference>
<evidence type="ECO:0000259" key="11">
    <source>
        <dbReference type="PROSITE" id="PS50881"/>
    </source>
</evidence>
<keyword evidence="13" id="KW-1185">Reference proteome</keyword>
<comment type="similarity">
    <text evidence="2 10">Belongs to the universal ribosomal protein uS5 family.</text>
</comment>
<evidence type="ECO:0000256" key="6">
    <source>
        <dbReference type="ARBA" id="ARBA00039335"/>
    </source>
</evidence>
<dbReference type="Proteomes" id="UP001558652">
    <property type="component" value="Unassembled WGS sequence"/>
</dbReference>
<evidence type="ECO:0000256" key="8">
    <source>
        <dbReference type="ARBA" id="ARBA00062683"/>
    </source>
</evidence>
<comment type="subcellular location">
    <subcellularLocation>
        <location evidence="1">Mitochondrion</location>
    </subcellularLocation>
</comment>
<comment type="subunit">
    <text evidence="8">Component of the mitochondrial ribosome small subunit (28S) which comprises a 12S rRNA and about 30 distinct proteins.</text>
</comment>
<keyword evidence="4" id="KW-0496">Mitochondrion</keyword>
<evidence type="ECO:0000256" key="2">
    <source>
        <dbReference type="ARBA" id="ARBA00008945"/>
    </source>
</evidence>
<comment type="caution">
    <text evidence="12">The sequence shown here is derived from an EMBL/GenBank/DDBJ whole genome shotgun (WGS) entry which is preliminary data.</text>
</comment>
<dbReference type="Pfam" id="PF21251">
    <property type="entry name" value="Ribosomal_uS5m_N"/>
    <property type="match status" value="1"/>
</dbReference>
<evidence type="ECO:0000256" key="7">
    <source>
        <dbReference type="ARBA" id="ARBA00041606"/>
    </source>
</evidence>
<keyword evidence="5 9" id="KW-0687">Ribonucleoprotein</keyword>
<dbReference type="InterPro" id="IPR048584">
    <property type="entry name" value="Ribosomal_uS5m_N"/>
</dbReference>
<dbReference type="PANTHER" id="PTHR48277">
    <property type="entry name" value="MITOCHONDRIAL RIBOSOMAL PROTEIN S5"/>
    <property type="match status" value="1"/>
</dbReference>
<dbReference type="GO" id="GO:0003735">
    <property type="term" value="F:structural constituent of ribosome"/>
    <property type="evidence" value="ECO:0007669"/>
    <property type="project" value="UniProtKB-UniRule"/>
</dbReference>
<dbReference type="EMBL" id="JBFDAA010000021">
    <property type="protein sequence ID" value="KAL1114839.1"/>
    <property type="molecule type" value="Genomic_DNA"/>
</dbReference>
<dbReference type="InterPro" id="IPR000851">
    <property type="entry name" value="Ribosomal_uS5"/>
</dbReference>
<evidence type="ECO:0000256" key="10">
    <source>
        <dbReference type="RuleBase" id="RU003823"/>
    </source>
</evidence>
<dbReference type="PROSITE" id="PS50881">
    <property type="entry name" value="S5_DSRBD"/>
    <property type="match status" value="1"/>
</dbReference>
<organism evidence="12 13">
    <name type="scientific">Ranatra chinensis</name>
    <dbReference type="NCBI Taxonomy" id="642074"/>
    <lineage>
        <taxon>Eukaryota</taxon>
        <taxon>Metazoa</taxon>
        <taxon>Ecdysozoa</taxon>
        <taxon>Arthropoda</taxon>
        <taxon>Hexapoda</taxon>
        <taxon>Insecta</taxon>
        <taxon>Pterygota</taxon>
        <taxon>Neoptera</taxon>
        <taxon>Paraneoptera</taxon>
        <taxon>Hemiptera</taxon>
        <taxon>Heteroptera</taxon>
        <taxon>Panheteroptera</taxon>
        <taxon>Nepomorpha</taxon>
        <taxon>Nepidae</taxon>
        <taxon>Ranatrinae</taxon>
        <taxon>Ranatra</taxon>
    </lineage>
</organism>
<feature type="domain" description="S5 DRBM" evidence="11">
    <location>
        <begin position="95"/>
        <end position="159"/>
    </location>
</feature>
<dbReference type="Gene3D" id="3.30.160.20">
    <property type="match status" value="1"/>
</dbReference>
<dbReference type="GO" id="GO:0005743">
    <property type="term" value="C:mitochondrial inner membrane"/>
    <property type="evidence" value="ECO:0007669"/>
    <property type="project" value="UniProtKB-ARBA"/>
</dbReference>
<gene>
    <name evidence="12" type="ORF">AAG570_007663</name>
</gene>
<dbReference type="FunFam" id="3.30.230.10:FF:000002">
    <property type="entry name" value="30S ribosomal protein S5"/>
    <property type="match status" value="1"/>
</dbReference>
<keyword evidence="3 9" id="KW-0689">Ribosomal protein</keyword>
<dbReference type="PANTHER" id="PTHR48277:SF1">
    <property type="entry name" value="MITOCHONDRIAL RIBOSOMAL PROTEIN S5"/>
    <property type="match status" value="1"/>
</dbReference>
<dbReference type="GO" id="GO:0005763">
    <property type="term" value="C:mitochondrial small ribosomal subunit"/>
    <property type="evidence" value="ECO:0007669"/>
    <property type="project" value="UniProtKB-ARBA"/>
</dbReference>
<protein>
    <recommendedName>
        <fullName evidence="6">Small ribosomal subunit protein uS5m</fullName>
    </recommendedName>
    <alternativeName>
        <fullName evidence="7">28S ribosomal protein S5, mitochondrial</fullName>
    </alternativeName>
</protein>
<accession>A0ABD0YFZ6</accession>
<evidence type="ECO:0000313" key="12">
    <source>
        <dbReference type="EMBL" id="KAL1114839.1"/>
    </source>
</evidence>
<evidence type="ECO:0000256" key="3">
    <source>
        <dbReference type="ARBA" id="ARBA00022980"/>
    </source>
</evidence>
<sequence>MAKDLNKGQVIGVGSVNMVWPGLTVPVMRGRELVEQQALPQDPDRNEKLIKLRNEMGVFKRLKLSSMERGWSGNKMPGRSIGPPDPIGEDKFEGFDTTVLEMKSVFNMTGNMGRKRRMSVFVVTGNKQGLAGFGLGKAIDGRAAMKSAKNRAGQKLMTIPMDNNTVCHDFFGQFGKTKVLVIKKPEGHGLVCHRAIKNICEAIGIKDLYAKVEGSRNLQHIVKAFFVGLIQQVNKSLFYNIYKKNIFLIIHLYGKKKYSFQFYFRIRQKK</sequence>
<dbReference type="InterPro" id="IPR005324">
    <property type="entry name" value="Ribosomal_uS5_C"/>
</dbReference>
<dbReference type="InterPro" id="IPR014721">
    <property type="entry name" value="Ribsml_uS5_D2-typ_fold_subgr"/>
</dbReference>
<dbReference type="SUPFAM" id="SSF54768">
    <property type="entry name" value="dsRNA-binding domain-like"/>
    <property type="match status" value="1"/>
</dbReference>
<evidence type="ECO:0000313" key="13">
    <source>
        <dbReference type="Proteomes" id="UP001558652"/>
    </source>
</evidence>
<evidence type="ECO:0000256" key="1">
    <source>
        <dbReference type="ARBA" id="ARBA00004173"/>
    </source>
</evidence>
<dbReference type="Pfam" id="PF00333">
    <property type="entry name" value="Ribosomal_S5"/>
    <property type="match status" value="1"/>
</dbReference>
<dbReference type="FunFam" id="3.30.160.20:FF:000022">
    <property type="entry name" value="28S ribosomal protein S5, mitochondrial"/>
    <property type="match status" value="1"/>
</dbReference>
<name>A0ABD0YFZ6_9HEMI</name>
<dbReference type="InterPro" id="IPR020568">
    <property type="entry name" value="Ribosomal_Su5_D2-typ_SF"/>
</dbReference>
<dbReference type="SUPFAM" id="SSF54211">
    <property type="entry name" value="Ribosomal protein S5 domain 2-like"/>
    <property type="match status" value="1"/>
</dbReference>
<evidence type="ECO:0000256" key="5">
    <source>
        <dbReference type="ARBA" id="ARBA00023274"/>
    </source>
</evidence>
<reference evidence="12 13" key="1">
    <citation type="submission" date="2024-07" db="EMBL/GenBank/DDBJ databases">
        <title>Chromosome-level genome assembly of the water stick insect Ranatra chinensis (Heteroptera: Nepidae).</title>
        <authorList>
            <person name="Liu X."/>
        </authorList>
    </citation>
    <scope>NUCLEOTIDE SEQUENCE [LARGE SCALE GENOMIC DNA]</scope>
    <source>
        <strain evidence="12">Cailab_2021Rc</strain>
        <tissue evidence="12">Muscle</tissue>
    </source>
</reference>
<dbReference type="Gene3D" id="3.30.230.10">
    <property type="match status" value="1"/>
</dbReference>
<dbReference type="Pfam" id="PF03719">
    <property type="entry name" value="Ribosomal_S5_C"/>
    <property type="match status" value="1"/>
</dbReference>
<dbReference type="AlphaFoldDB" id="A0ABD0YFZ6"/>
<evidence type="ECO:0000256" key="4">
    <source>
        <dbReference type="ARBA" id="ARBA00023128"/>
    </source>
</evidence>
<evidence type="ECO:0000256" key="9">
    <source>
        <dbReference type="PROSITE-ProRule" id="PRU00268"/>
    </source>
</evidence>